<dbReference type="GO" id="GO:0009403">
    <property type="term" value="P:toxin biosynthetic process"/>
    <property type="evidence" value="ECO:0007669"/>
    <property type="project" value="InterPro"/>
</dbReference>
<evidence type="ECO:0000256" key="4">
    <source>
        <dbReference type="ARBA" id="ARBA00023136"/>
    </source>
</evidence>
<feature type="transmembrane region" description="Helical" evidence="5">
    <location>
        <begin position="165"/>
        <end position="190"/>
    </location>
</feature>
<feature type="transmembrane region" description="Helical" evidence="5">
    <location>
        <begin position="122"/>
        <end position="145"/>
    </location>
</feature>
<evidence type="ECO:0000256" key="5">
    <source>
        <dbReference type="SAM" id="Phobius"/>
    </source>
</evidence>
<keyword evidence="7" id="KW-1185">Reference proteome</keyword>
<protein>
    <submittedName>
        <fullName evidence="6">CvpA family protein</fullName>
    </submittedName>
</protein>
<dbReference type="RefSeq" id="WP_271011098.1">
    <property type="nucleotide sequence ID" value="NZ_JAQIFT010000014.1"/>
</dbReference>
<feature type="transmembrane region" description="Helical" evidence="5">
    <location>
        <begin position="27"/>
        <end position="46"/>
    </location>
</feature>
<dbReference type="InterPro" id="IPR003825">
    <property type="entry name" value="Colicin-V_CvpA"/>
</dbReference>
<keyword evidence="4 5" id="KW-0472">Membrane</keyword>
<evidence type="ECO:0000313" key="7">
    <source>
        <dbReference type="Proteomes" id="UP001169242"/>
    </source>
</evidence>
<evidence type="ECO:0000313" key="6">
    <source>
        <dbReference type="EMBL" id="MDA3730470.1"/>
    </source>
</evidence>
<accession>A0AA42DK49</accession>
<keyword evidence="2 5" id="KW-0812">Transmembrane</keyword>
<organism evidence="6 7">
    <name type="scientific">Holtiella tumoricola</name>
    <dbReference type="NCBI Taxonomy" id="3018743"/>
    <lineage>
        <taxon>Bacteria</taxon>
        <taxon>Bacillati</taxon>
        <taxon>Bacillota</taxon>
        <taxon>Clostridia</taxon>
        <taxon>Lachnospirales</taxon>
        <taxon>Cellulosilyticaceae</taxon>
        <taxon>Holtiella</taxon>
    </lineage>
</organism>
<comment type="subcellular location">
    <subcellularLocation>
        <location evidence="1">Membrane</location>
        <topology evidence="1">Multi-pass membrane protein</topology>
    </subcellularLocation>
</comment>
<dbReference type="AlphaFoldDB" id="A0AA42DK49"/>
<dbReference type="Proteomes" id="UP001169242">
    <property type="component" value="Unassembled WGS sequence"/>
</dbReference>
<evidence type="ECO:0000256" key="1">
    <source>
        <dbReference type="ARBA" id="ARBA00004141"/>
    </source>
</evidence>
<dbReference type="EMBL" id="JAQIFT010000014">
    <property type="protein sequence ID" value="MDA3730470.1"/>
    <property type="molecule type" value="Genomic_DNA"/>
</dbReference>
<evidence type="ECO:0000256" key="2">
    <source>
        <dbReference type="ARBA" id="ARBA00022692"/>
    </source>
</evidence>
<reference evidence="6" key="1">
    <citation type="journal article" date="2023" name="Int. J. Syst. Evol. Microbiol.">
        <title>&lt;i&gt;Holtiella tumoricola&lt;/i&gt; gen. nov. sp. nov., isolated from a human clinical sample.</title>
        <authorList>
            <person name="Allen-Vercoe E."/>
            <person name="Daigneault M.C."/>
            <person name="Vancuren S.J."/>
            <person name="Cochrane K."/>
            <person name="O'Neal L.L."/>
            <person name="Sankaranarayanan K."/>
            <person name="Lawson P.A."/>
        </authorList>
    </citation>
    <scope>NUCLEOTIDE SEQUENCE</scope>
    <source>
        <strain evidence="6">CC70A</strain>
    </source>
</reference>
<comment type="caution">
    <text evidence="6">The sequence shown here is derived from an EMBL/GenBank/DDBJ whole genome shotgun (WGS) entry which is preliminary data.</text>
</comment>
<name>A0AA42DK49_9FIRM</name>
<dbReference type="GO" id="GO:0016020">
    <property type="term" value="C:membrane"/>
    <property type="evidence" value="ECO:0007669"/>
    <property type="project" value="UniProtKB-SubCell"/>
</dbReference>
<gene>
    <name evidence="6" type="ORF">PBV87_02980</name>
</gene>
<evidence type="ECO:0000256" key="3">
    <source>
        <dbReference type="ARBA" id="ARBA00022989"/>
    </source>
</evidence>
<proteinExistence type="predicted"/>
<dbReference type="Pfam" id="PF02674">
    <property type="entry name" value="Colicin_V"/>
    <property type="match status" value="1"/>
</dbReference>
<sequence length="226" mass="25025">MLDLIIIAIIAITAIIAAKVGLIRTVYQFFSSILALVLAFFIYPVIETILKLTPLYTSIQDGVRSILPEVGNIGLQGQAQLIRENFNWMPEFLINKLIENNNPEIYNLLGVSTLIDYIVTSIANICIMAIALLVCFVVIKIALTIGVGVLDLVAKLPILKTANTWGGFIVGIIKGMLIVWIACLIIPFLIMLPQFSGLEALVEQSYLMNLFYNNNIILEIIMSLKL</sequence>
<keyword evidence="3 5" id="KW-1133">Transmembrane helix</keyword>